<dbReference type="PROSITE" id="PS51257">
    <property type="entry name" value="PROKAR_LIPOPROTEIN"/>
    <property type="match status" value="1"/>
</dbReference>
<accession>A0A979GAS1</accession>
<evidence type="ECO:0000313" key="2">
    <source>
        <dbReference type="EMBL" id="ACU64074.1"/>
    </source>
</evidence>
<organism evidence="2 3">
    <name type="scientific">Chitinophaga pinensis (strain ATCC 43595 / DSM 2588 / LMG 13176 / NBRC 15968 / NCIMB 11800 / UQM 2034)</name>
    <dbReference type="NCBI Taxonomy" id="485918"/>
    <lineage>
        <taxon>Bacteria</taxon>
        <taxon>Pseudomonadati</taxon>
        <taxon>Bacteroidota</taxon>
        <taxon>Chitinophagia</taxon>
        <taxon>Chitinophagales</taxon>
        <taxon>Chitinophagaceae</taxon>
        <taxon>Chitinophaga</taxon>
    </lineage>
</organism>
<feature type="signal peptide" evidence="1">
    <location>
        <begin position="1"/>
        <end position="18"/>
    </location>
</feature>
<gene>
    <name evidence="2" type="ordered locus">Cpin_6670</name>
</gene>
<proteinExistence type="predicted"/>
<evidence type="ECO:0008006" key="4">
    <source>
        <dbReference type="Google" id="ProtNLM"/>
    </source>
</evidence>
<dbReference type="OrthoDB" id="9824514at2"/>
<keyword evidence="1" id="KW-0732">Signal</keyword>
<reference evidence="3" key="1">
    <citation type="submission" date="2009-08" db="EMBL/GenBank/DDBJ databases">
        <title>The complete genome of Chitinophaga pinensis DSM 2588.</title>
        <authorList>
            <consortium name="US DOE Joint Genome Institute (JGI-PGF)"/>
            <person name="Lucas S."/>
            <person name="Copeland A."/>
            <person name="Lapidus A."/>
            <person name="Glavina del Rio T."/>
            <person name="Dalin E."/>
            <person name="Tice H."/>
            <person name="Bruce D."/>
            <person name="Goodwin L."/>
            <person name="Pitluck S."/>
            <person name="Kyrpides N."/>
            <person name="Mavromatis K."/>
            <person name="Ivanova N."/>
            <person name="Mikhailova N."/>
            <person name="Sims D."/>
            <person name="Meinche L."/>
            <person name="Brettin T."/>
            <person name="Detter J.C."/>
            <person name="Han C."/>
            <person name="Larimer F."/>
            <person name="Land M."/>
            <person name="Hauser L."/>
            <person name="Markowitz V."/>
            <person name="Cheng J.-F."/>
            <person name="Hugenholtz P."/>
            <person name="Woyke T."/>
            <person name="Wu D."/>
            <person name="Spring S."/>
            <person name="Klenk H.-P."/>
            <person name="Eisen J.A."/>
        </authorList>
    </citation>
    <scope>NUCLEOTIDE SEQUENCE [LARGE SCALE GENOMIC DNA]</scope>
    <source>
        <strain evidence="3">ATCC 43595 / DSM 2588 / LMG 13176 / NBRC 15968 / NCIMB 11800 / UQM 2034</strain>
    </source>
</reference>
<feature type="chain" id="PRO_5037148958" description="Lipoprotein" evidence="1">
    <location>
        <begin position="19"/>
        <end position="198"/>
    </location>
</feature>
<sequence length="198" mass="22074">MKYIIFSALLLLFSCASQENKSNSAVPSKDSTVAPVAVTPIETVPKEEPQILLDGISAGTALTQKQMILYFHADTTYYELFNVSSSLTSIDLLGDSLMIAVVHQNDNNCAKSELYVINRYSFDKISEKEIEVSCDMDDQSQDHVSFVFTGKQEFVITTETYDKGVNSDGPSATVKEYWTILPDGQFEKRSDKQSEKHS</sequence>
<evidence type="ECO:0000256" key="1">
    <source>
        <dbReference type="SAM" id="SignalP"/>
    </source>
</evidence>
<protein>
    <recommendedName>
        <fullName evidence="4">Lipoprotein</fullName>
    </recommendedName>
</protein>
<name>A0A979GAS1_CHIPD</name>
<reference evidence="2 3" key="2">
    <citation type="journal article" date="2010" name="Stand. Genomic Sci.">
        <title>Complete genome sequence of Chitinophaga pinensis type strain (UQM 2034).</title>
        <authorList>
            <person name="Glavina Del Rio T."/>
            <person name="Abt B."/>
            <person name="Spring S."/>
            <person name="Lapidus A."/>
            <person name="Nolan M."/>
            <person name="Tice H."/>
            <person name="Copeland A."/>
            <person name="Cheng J.F."/>
            <person name="Chen F."/>
            <person name="Bruce D."/>
            <person name="Goodwin L."/>
            <person name="Pitluck S."/>
            <person name="Ivanova N."/>
            <person name="Mavromatis K."/>
            <person name="Mikhailova N."/>
            <person name="Pati A."/>
            <person name="Chen A."/>
            <person name="Palaniappan K."/>
            <person name="Land M."/>
            <person name="Hauser L."/>
            <person name="Chang Y.J."/>
            <person name="Jeffries C.D."/>
            <person name="Chain P."/>
            <person name="Saunders E."/>
            <person name="Detter J.C."/>
            <person name="Brettin T."/>
            <person name="Rohde M."/>
            <person name="Goker M."/>
            <person name="Bristow J."/>
            <person name="Eisen J.A."/>
            <person name="Markowitz V."/>
            <person name="Hugenholtz P."/>
            <person name="Kyrpides N.C."/>
            <person name="Klenk H.P."/>
            <person name="Lucas S."/>
        </authorList>
    </citation>
    <scope>NUCLEOTIDE SEQUENCE [LARGE SCALE GENOMIC DNA]</scope>
    <source>
        <strain evidence="3">ATCC 43595 / DSM 2588 / LMG 13176 / NBRC 15968 / NCIMB 11800 / UQM 2034</strain>
    </source>
</reference>
<dbReference type="Proteomes" id="UP000002215">
    <property type="component" value="Chromosome"/>
</dbReference>
<dbReference type="EMBL" id="CP001699">
    <property type="protein sequence ID" value="ACU64074.1"/>
    <property type="molecule type" value="Genomic_DNA"/>
</dbReference>
<dbReference type="KEGG" id="cpi:Cpin_6670"/>
<dbReference type="RefSeq" id="WP_012794237.1">
    <property type="nucleotide sequence ID" value="NC_013132.1"/>
</dbReference>
<evidence type="ECO:0000313" key="3">
    <source>
        <dbReference type="Proteomes" id="UP000002215"/>
    </source>
</evidence>
<dbReference type="AlphaFoldDB" id="A0A979GAS1"/>